<protein>
    <submittedName>
        <fullName evidence="3">Uncharacterized protein</fullName>
    </submittedName>
</protein>
<accession>A0AAP4BRH5</accession>
<evidence type="ECO:0000313" key="2">
    <source>
        <dbReference type="EMBL" id="MDK4289179.1"/>
    </source>
</evidence>
<dbReference type="EMBL" id="JASNUQ010000001">
    <property type="protein sequence ID" value="MDK4289179.1"/>
    <property type="molecule type" value="Genomic_DNA"/>
</dbReference>
<feature type="region of interest" description="Disordered" evidence="1">
    <location>
        <begin position="1"/>
        <end position="35"/>
    </location>
</feature>
<dbReference type="GeneID" id="42781206"/>
<keyword evidence="5" id="KW-1185">Reference proteome</keyword>
<dbReference type="EMBL" id="JASNVH010000012">
    <property type="protein sequence ID" value="MDK4307522.1"/>
    <property type="molecule type" value="Genomic_DNA"/>
</dbReference>
<evidence type="ECO:0000313" key="5">
    <source>
        <dbReference type="Proteomes" id="UP001239759"/>
    </source>
</evidence>
<evidence type="ECO:0000256" key="1">
    <source>
        <dbReference type="SAM" id="MobiDB-lite"/>
    </source>
</evidence>
<gene>
    <name evidence="2" type="ORF">QPX23_00280</name>
    <name evidence="3" type="ORF">QPX42_08220</name>
</gene>
<name>A0AAP4BRH5_9CORY</name>
<proteinExistence type="predicted"/>
<dbReference type="Proteomes" id="UP001224412">
    <property type="component" value="Unassembled WGS sequence"/>
</dbReference>
<dbReference type="AlphaFoldDB" id="A0AAP4BRH5"/>
<dbReference type="RefSeq" id="WP_021352144.1">
    <property type="nucleotide sequence ID" value="NZ_CP051667.1"/>
</dbReference>
<sequence>MNNDLESNNRGRRRRTKRISDAPNYDRTAERELKNGYGLGAAVYEPGRNATAKPAEQAFASTGFDESFWREQRPPHSVY</sequence>
<dbReference type="Proteomes" id="UP001239759">
    <property type="component" value="Unassembled WGS sequence"/>
</dbReference>
<comment type="caution">
    <text evidence="3">The sequence shown here is derived from an EMBL/GenBank/DDBJ whole genome shotgun (WGS) entry which is preliminary data.</text>
</comment>
<reference evidence="3 5" key="1">
    <citation type="submission" date="2023-05" db="EMBL/GenBank/DDBJ databases">
        <title>Metabolic capabilities are highly conserved among human nasal-associated Corynebacterium species in pangenomic analyses.</title>
        <authorList>
            <person name="Tran T.H."/>
            <person name="Roberts A.Q."/>
            <person name="Escapa I.F."/>
            <person name="Gao W."/>
            <person name="Conlan S."/>
            <person name="Kong H."/>
            <person name="Segre J.A."/>
            <person name="Kelly M.S."/>
            <person name="Lemon K.P."/>
        </authorList>
    </citation>
    <scope>NUCLEOTIDE SEQUENCE</scope>
    <source>
        <strain evidence="3">KPL2773</strain>
        <strain evidence="2 5">KPL3772</strain>
    </source>
</reference>
<evidence type="ECO:0000313" key="4">
    <source>
        <dbReference type="Proteomes" id="UP001224412"/>
    </source>
</evidence>
<evidence type="ECO:0000313" key="3">
    <source>
        <dbReference type="EMBL" id="MDK4307522.1"/>
    </source>
</evidence>
<organism evidence="3 4">
    <name type="scientific">Corynebacterium pseudodiphtheriticum</name>
    <dbReference type="NCBI Taxonomy" id="37637"/>
    <lineage>
        <taxon>Bacteria</taxon>
        <taxon>Bacillati</taxon>
        <taxon>Actinomycetota</taxon>
        <taxon>Actinomycetes</taxon>
        <taxon>Mycobacteriales</taxon>
        <taxon>Corynebacteriaceae</taxon>
        <taxon>Corynebacterium</taxon>
    </lineage>
</organism>